<keyword evidence="4" id="KW-1185">Reference proteome</keyword>
<dbReference type="GO" id="GO:0005615">
    <property type="term" value="C:extracellular space"/>
    <property type="evidence" value="ECO:0007669"/>
    <property type="project" value="TreeGrafter"/>
</dbReference>
<dbReference type="Proteomes" id="UP001652740">
    <property type="component" value="Unplaced"/>
</dbReference>
<dbReference type="PANTHER" id="PTHR12236">
    <property type="entry name" value="STRUCTURAL CONTITUENT OF CUTICLE"/>
    <property type="match status" value="1"/>
</dbReference>
<evidence type="ECO:0000313" key="4">
    <source>
        <dbReference type="Proteomes" id="UP001652740"/>
    </source>
</evidence>
<dbReference type="GO" id="GO:0031012">
    <property type="term" value="C:extracellular matrix"/>
    <property type="evidence" value="ECO:0007669"/>
    <property type="project" value="TreeGrafter"/>
</dbReference>
<protein>
    <submittedName>
        <fullName evidence="5">Cuticle protein 7-like</fullName>
    </submittedName>
</protein>
<accession>A0A6J1X8J5</accession>
<dbReference type="GO" id="GO:0042302">
    <property type="term" value="F:structural constituent of cuticle"/>
    <property type="evidence" value="ECO:0007669"/>
    <property type="project" value="UniProtKB-UniRule"/>
</dbReference>
<dbReference type="KEGG" id="gmw:113522298"/>
<name>A0A6J1X8J5_GALME</name>
<evidence type="ECO:0000256" key="1">
    <source>
        <dbReference type="ARBA" id="ARBA00022460"/>
    </source>
</evidence>
<dbReference type="InterPro" id="IPR051217">
    <property type="entry name" value="Insect_Cuticle_Struc_Prot"/>
</dbReference>
<proteinExistence type="predicted"/>
<reference evidence="5" key="1">
    <citation type="submission" date="2025-08" db="UniProtKB">
        <authorList>
            <consortium name="RefSeq"/>
        </authorList>
    </citation>
    <scope>IDENTIFICATION</scope>
    <source>
        <tissue evidence="5">Whole larvae</tissue>
    </source>
</reference>
<dbReference type="InterPro" id="IPR000618">
    <property type="entry name" value="Insect_cuticle"/>
</dbReference>
<dbReference type="PRINTS" id="PR00947">
    <property type="entry name" value="CUTICLE"/>
</dbReference>
<dbReference type="PROSITE" id="PS51155">
    <property type="entry name" value="CHIT_BIND_RR_2"/>
    <property type="match status" value="1"/>
</dbReference>
<dbReference type="Pfam" id="PF00379">
    <property type="entry name" value="Chitin_bind_4"/>
    <property type="match status" value="1"/>
</dbReference>
<dbReference type="PROSITE" id="PS00233">
    <property type="entry name" value="CHIT_BIND_RR_1"/>
    <property type="match status" value="1"/>
</dbReference>
<dbReference type="InterPro" id="IPR031311">
    <property type="entry name" value="CHIT_BIND_RR_consensus"/>
</dbReference>
<evidence type="ECO:0000256" key="2">
    <source>
        <dbReference type="ARBA" id="ARBA00022729"/>
    </source>
</evidence>
<evidence type="ECO:0000256" key="3">
    <source>
        <dbReference type="PROSITE-ProRule" id="PRU00497"/>
    </source>
</evidence>
<dbReference type="InParanoid" id="A0A6J1X8J5"/>
<evidence type="ECO:0000313" key="5">
    <source>
        <dbReference type="RefSeq" id="XP_026763782.3"/>
    </source>
</evidence>
<dbReference type="GeneID" id="113522298"/>
<gene>
    <name evidence="5" type="primary">LOC113522298</name>
</gene>
<dbReference type="PANTHER" id="PTHR12236:SF75">
    <property type="entry name" value="CUTICULAR PROTEIN 62BB, ISOFORM A"/>
    <property type="match status" value="1"/>
</dbReference>
<sequence>MNKTSRTSRIMMKKLIPLFYIILSITCTVLHQPVPILYGIDYHHTPNYNFAYEVNDAHTGDVKNQHELRRGDTVIGQYSLLQPDGIRRTVDYRADDHTGFQATVNNNGRPINQPRPEINDNAFQNDFGTHNIRPWPSPTVASVTQAPVAISRTSLVQSFPNIHIANPWI</sequence>
<organism evidence="4 5">
    <name type="scientific">Galleria mellonella</name>
    <name type="common">Greater wax moth</name>
    <dbReference type="NCBI Taxonomy" id="7137"/>
    <lineage>
        <taxon>Eukaryota</taxon>
        <taxon>Metazoa</taxon>
        <taxon>Ecdysozoa</taxon>
        <taxon>Arthropoda</taxon>
        <taxon>Hexapoda</taxon>
        <taxon>Insecta</taxon>
        <taxon>Pterygota</taxon>
        <taxon>Neoptera</taxon>
        <taxon>Endopterygota</taxon>
        <taxon>Lepidoptera</taxon>
        <taxon>Glossata</taxon>
        <taxon>Ditrysia</taxon>
        <taxon>Pyraloidea</taxon>
        <taxon>Pyralidae</taxon>
        <taxon>Galleriinae</taxon>
        <taxon>Galleria</taxon>
    </lineage>
</organism>
<keyword evidence="2" id="KW-0732">Signal</keyword>
<dbReference type="RefSeq" id="XP_026763782.3">
    <property type="nucleotide sequence ID" value="XM_026907981.3"/>
</dbReference>
<keyword evidence="1 3" id="KW-0193">Cuticle</keyword>
<dbReference type="AlphaFoldDB" id="A0A6J1X8J5"/>